<dbReference type="PANTHER" id="PTHR24148">
    <property type="entry name" value="ANKYRIN REPEAT DOMAIN-CONTAINING PROTEIN 39 HOMOLOG-RELATED"/>
    <property type="match status" value="1"/>
</dbReference>
<dbReference type="Pfam" id="PF06985">
    <property type="entry name" value="HET"/>
    <property type="match status" value="1"/>
</dbReference>
<evidence type="ECO:0000259" key="1">
    <source>
        <dbReference type="Pfam" id="PF06985"/>
    </source>
</evidence>
<evidence type="ECO:0000313" key="2">
    <source>
        <dbReference type="EMBL" id="KAG9191347.1"/>
    </source>
</evidence>
<dbReference type="InterPro" id="IPR010730">
    <property type="entry name" value="HET"/>
</dbReference>
<dbReference type="Proteomes" id="UP001199106">
    <property type="component" value="Unassembled WGS sequence"/>
</dbReference>
<name>A0AAD4NP93_9PLEO</name>
<dbReference type="InterPro" id="IPR052895">
    <property type="entry name" value="HetReg/Transcr_Mod"/>
</dbReference>
<reference evidence="2" key="1">
    <citation type="submission" date="2021-07" db="EMBL/GenBank/DDBJ databases">
        <title>Genome Resource of American Ginseng Black Spot Pathogen Alternaria panax.</title>
        <authorList>
            <person name="Qiu C."/>
            <person name="Wang W."/>
            <person name="Liu Z."/>
        </authorList>
    </citation>
    <scope>NUCLEOTIDE SEQUENCE</scope>
    <source>
        <strain evidence="2">BNCC115425</strain>
    </source>
</reference>
<proteinExistence type="predicted"/>
<comment type="caution">
    <text evidence="2">The sequence shown here is derived from an EMBL/GenBank/DDBJ whole genome shotgun (WGS) entry which is preliminary data.</text>
</comment>
<dbReference type="EMBL" id="JAANER010000004">
    <property type="protein sequence ID" value="KAG9191347.1"/>
    <property type="molecule type" value="Genomic_DNA"/>
</dbReference>
<evidence type="ECO:0000313" key="3">
    <source>
        <dbReference type="Proteomes" id="UP001199106"/>
    </source>
</evidence>
<sequence length="925" mass="103512">MAWHDAACATLDLEWEDGRPGCRTCERRAPVLTPIHTISPPAPPPDTPRSELVCTWPPKLFSRARDEDDENWELLAFIRAGIDEWNGTTSTRQSQRALESAQQIPQEQILDQSKVASSFRHVYLHLPNADSIRLLRLHGSQTTNDPICCTLEIHRLSDPCLPIFEAFSYTWADSKGDSSLSKTIFLGPQYAMLPVTINCLAALRQFRTAADRTIWVDAICINQWDLKERDHQVSLMKNIYTSAARVLTYVGNVEHNAENTVGPLHDNGQPLGICSVNPTVNAGVILQMPYFSRIWVIQEVILSKTASVTFNGCTVHMADLMTSIRSLPPTTKAELPGNWLEHLVQQESGENLFSLLLASKNCHCGDLRDRVYGLMGLVTDEEREQLPIDYSISVQQLYTGLAMYWFASVTEESQPTPLEVLELAVLPKITPFLPSWAPDWASQSHIDVSRGCAPSTPVIFQFDTTSVEESSSVMRWPQSFDSSLRPERGWTLDDISWKRNSFGHGVEANAAPSFLHELDENLSLEPPIPFESLRHGGALVLDAVHILSTSMGQVELTDIHGKLLHSLYLTNPEVFDSDEGNSRQQDIHLYFLPRWGVAVAAKEHSDGVYSLGGLTRIVCAPLELSTPPGSTSAVDIFKGLKLTEGDIVEHWLYDLFFHGVCAGTAFADPPRSSRLQAHWAQYHPLALAACQNINSPFDTSVGEIHEASLLACLMEIREDVTDFVSGSQAPQPFPSGWTFYPADQGKPVVLLDTDLQDEEFDVRIQQAYETKRYTASSPEDICTRLKQIVTSSKRTCQNYSPLETALSDVKDSSFEPTLWVTSWDNTKACLAYLLLDEFAHNCSSLLENSPELIYFTMAQIIGAAWALLQDLTVDSKFTLEQNFNIVWIHVLTMEMIVRLRGVLEQRLILKAIKDKMENVQPIMLI</sequence>
<dbReference type="PANTHER" id="PTHR24148:SF64">
    <property type="entry name" value="HETEROKARYON INCOMPATIBILITY DOMAIN-CONTAINING PROTEIN"/>
    <property type="match status" value="1"/>
</dbReference>
<accession>A0AAD4NP93</accession>
<gene>
    <name evidence="2" type="ORF">G6011_09435</name>
</gene>
<keyword evidence="3" id="KW-1185">Reference proteome</keyword>
<dbReference type="AlphaFoldDB" id="A0AAD4NP93"/>
<organism evidence="2 3">
    <name type="scientific">Alternaria panax</name>
    <dbReference type="NCBI Taxonomy" id="48097"/>
    <lineage>
        <taxon>Eukaryota</taxon>
        <taxon>Fungi</taxon>
        <taxon>Dikarya</taxon>
        <taxon>Ascomycota</taxon>
        <taxon>Pezizomycotina</taxon>
        <taxon>Dothideomycetes</taxon>
        <taxon>Pleosporomycetidae</taxon>
        <taxon>Pleosporales</taxon>
        <taxon>Pleosporineae</taxon>
        <taxon>Pleosporaceae</taxon>
        <taxon>Alternaria</taxon>
        <taxon>Alternaria sect. Panax</taxon>
    </lineage>
</organism>
<feature type="domain" description="Heterokaryon incompatibility" evidence="1">
    <location>
        <begin position="164"/>
        <end position="299"/>
    </location>
</feature>
<protein>
    <recommendedName>
        <fullName evidence="1">Heterokaryon incompatibility domain-containing protein</fullName>
    </recommendedName>
</protein>